<evidence type="ECO:0000313" key="4">
    <source>
        <dbReference type="EMBL" id="MWV28343.1"/>
    </source>
</evidence>
<dbReference type="Pfam" id="PF07290">
    <property type="entry name" value="YqiJ_OB"/>
    <property type="match status" value="1"/>
</dbReference>
<dbReference type="Proteomes" id="UP000461409">
    <property type="component" value="Unassembled WGS sequence"/>
</dbReference>
<feature type="domain" description="Inner membrane protein YqiJ OB-fold" evidence="2">
    <location>
        <begin position="144"/>
        <end position="205"/>
    </location>
</feature>
<feature type="transmembrane region" description="Helical" evidence="1">
    <location>
        <begin position="7"/>
        <end position="27"/>
    </location>
</feature>
<dbReference type="InterPro" id="IPR010840">
    <property type="entry name" value="YqiJ_OB"/>
</dbReference>
<evidence type="ECO:0000313" key="5">
    <source>
        <dbReference type="Proteomes" id="UP000461409"/>
    </source>
</evidence>
<feature type="transmembrane region" description="Helical" evidence="1">
    <location>
        <begin position="74"/>
        <end position="92"/>
    </location>
</feature>
<reference evidence="4 5" key="2">
    <citation type="submission" date="2020-02" db="EMBL/GenBank/DDBJ databases">
        <title>Erythrobacter dongmakensis sp. nov., isolated from a tidal mudflat.</title>
        <authorList>
            <person name="Kim I.S."/>
        </authorList>
    </citation>
    <scope>NUCLEOTIDE SEQUENCE [LARGE SCALE GENOMIC DNA]</scope>
    <source>
        <strain evidence="4 5">GH3-10</strain>
    </source>
</reference>
<evidence type="ECO:0000256" key="1">
    <source>
        <dbReference type="SAM" id="Phobius"/>
    </source>
</evidence>
<proteinExistence type="predicted"/>
<keyword evidence="1" id="KW-0472">Membrane</keyword>
<dbReference type="AlphaFoldDB" id="A0A844XF12"/>
<keyword evidence="5" id="KW-1185">Reference proteome</keyword>
<evidence type="ECO:0000259" key="3">
    <source>
        <dbReference type="Pfam" id="PF21001"/>
    </source>
</evidence>
<feature type="domain" description="Inner membrane protein YqiJ N-terminal" evidence="3">
    <location>
        <begin position="8"/>
        <end position="121"/>
    </location>
</feature>
<comment type="caution">
    <text evidence="4">The sequence shown here is derived from an EMBL/GenBank/DDBJ whole genome shotgun (WGS) entry which is preliminary data.</text>
</comment>
<dbReference type="RefSeq" id="WP_160485949.1">
    <property type="nucleotide sequence ID" value="NZ_WUBR01000002.1"/>
</dbReference>
<name>A0A844XF12_9SPHN</name>
<keyword evidence="1" id="KW-0812">Transmembrane</keyword>
<organism evidence="4 5">
    <name type="scientific">Aurantiacibacter rhizosphaerae</name>
    <dbReference type="NCBI Taxonomy" id="2691582"/>
    <lineage>
        <taxon>Bacteria</taxon>
        <taxon>Pseudomonadati</taxon>
        <taxon>Pseudomonadota</taxon>
        <taxon>Alphaproteobacteria</taxon>
        <taxon>Sphingomonadales</taxon>
        <taxon>Erythrobacteraceae</taxon>
        <taxon>Aurantiacibacter</taxon>
    </lineage>
</organism>
<dbReference type="InterPro" id="IPR048376">
    <property type="entry name" value="YqiJ_N"/>
</dbReference>
<reference evidence="4 5" key="1">
    <citation type="submission" date="2019-12" db="EMBL/GenBank/DDBJ databases">
        <authorList>
            <person name="Lee S.D."/>
        </authorList>
    </citation>
    <scope>NUCLEOTIDE SEQUENCE [LARGE SCALE GENOMIC DNA]</scope>
    <source>
        <strain evidence="4 5">GH3-10</strain>
    </source>
</reference>
<protein>
    <submittedName>
        <fullName evidence="4">DUF1449 family protein</fullName>
    </submittedName>
</protein>
<feature type="transmembrane region" description="Helical" evidence="1">
    <location>
        <begin position="104"/>
        <end position="125"/>
    </location>
</feature>
<dbReference type="EMBL" id="WUBR01000002">
    <property type="protein sequence ID" value="MWV28343.1"/>
    <property type="molecule type" value="Genomic_DNA"/>
</dbReference>
<sequence length="218" mass="23008">MSLLADYNLPFAIAFGLMVLALVLQLIGLGDFDFGGDVDLDVDAPDFDADSVEAPSAGFGGALLSLLGLGRVPLMVWLMVFLLLFTVIGMAIQMFATDLTGSPLYAGLAALFAGAASLPATSVLVRPLGRLLPQDETSAVGLGSLVGRRGTITTGKAARGSPARTKVRDRHGHAHYVMLEPHEDASTIHEGDEVLLVRREGQLFYGMALAERKLAPMS</sequence>
<accession>A0A844XF12</accession>
<gene>
    <name evidence="4" type="ORF">GRF63_10540</name>
</gene>
<dbReference type="Pfam" id="PF21001">
    <property type="entry name" value="YqiJ_N"/>
    <property type="match status" value="1"/>
</dbReference>
<keyword evidence="1" id="KW-1133">Transmembrane helix</keyword>
<evidence type="ECO:0000259" key="2">
    <source>
        <dbReference type="Pfam" id="PF07290"/>
    </source>
</evidence>